<dbReference type="InterPro" id="IPR012340">
    <property type="entry name" value="NA-bd_OB-fold"/>
</dbReference>
<dbReference type="Pfam" id="PF12172">
    <property type="entry name" value="zf-ChsH2"/>
    <property type="match status" value="1"/>
</dbReference>
<feature type="domain" description="ChsH2 C-terminal OB-fold" evidence="1">
    <location>
        <begin position="61"/>
        <end position="125"/>
    </location>
</feature>
<gene>
    <name evidence="3" type="ORF">IEO70_02905</name>
</gene>
<evidence type="ECO:0000313" key="3">
    <source>
        <dbReference type="EMBL" id="MBD3107302.1"/>
    </source>
</evidence>
<comment type="caution">
    <text evidence="3">The sequence shown here is derived from an EMBL/GenBank/DDBJ whole genome shotgun (WGS) entry which is preliminary data.</text>
</comment>
<protein>
    <submittedName>
        <fullName evidence="3">OB-fold domain-containing protein</fullName>
    </submittedName>
</protein>
<dbReference type="AlphaFoldDB" id="A0A927HA92"/>
<evidence type="ECO:0000259" key="1">
    <source>
        <dbReference type="Pfam" id="PF01796"/>
    </source>
</evidence>
<proteinExistence type="predicted"/>
<organism evidence="3 4">
    <name type="scientific">Peribacillus faecalis</name>
    <dbReference type="NCBI Taxonomy" id="2772559"/>
    <lineage>
        <taxon>Bacteria</taxon>
        <taxon>Bacillati</taxon>
        <taxon>Bacillota</taxon>
        <taxon>Bacilli</taxon>
        <taxon>Bacillales</taxon>
        <taxon>Bacillaceae</taxon>
        <taxon>Peribacillus</taxon>
    </lineage>
</organism>
<dbReference type="Proteomes" id="UP000602076">
    <property type="component" value="Unassembled WGS sequence"/>
</dbReference>
<name>A0A927HA92_9BACI</name>
<dbReference type="InterPro" id="IPR052513">
    <property type="entry name" value="Thioester_dehydratase-like"/>
</dbReference>
<dbReference type="PANTHER" id="PTHR34075:SF5">
    <property type="entry name" value="BLR3430 PROTEIN"/>
    <property type="match status" value="1"/>
</dbReference>
<evidence type="ECO:0000259" key="2">
    <source>
        <dbReference type="Pfam" id="PF12172"/>
    </source>
</evidence>
<evidence type="ECO:0000313" key="4">
    <source>
        <dbReference type="Proteomes" id="UP000602076"/>
    </source>
</evidence>
<dbReference type="Gene3D" id="6.10.30.10">
    <property type="match status" value="1"/>
</dbReference>
<dbReference type="InterPro" id="IPR022002">
    <property type="entry name" value="ChsH2_Znr"/>
</dbReference>
<dbReference type="SUPFAM" id="SSF50249">
    <property type="entry name" value="Nucleic acid-binding proteins"/>
    <property type="match status" value="1"/>
</dbReference>
<feature type="domain" description="ChsH2 rubredoxin-like zinc ribbon" evidence="2">
    <location>
        <begin position="24"/>
        <end position="59"/>
    </location>
</feature>
<dbReference type="Pfam" id="PF01796">
    <property type="entry name" value="OB_ChsH2_C"/>
    <property type="match status" value="1"/>
</dbReference>
<reference evidence="3" key="1">
    <citation type="submission" date="2020-09" db="EMBL/GenBank/DDBJ databases">
        <title>Bacillus faecalis sp. nov., a moderately halophilic bacterium isolated from cow faeces.</title>
        <authorList>
            <person name="Jiang L."/>
            <person name="Lee J."/>
        </authorList>
    </citation>
    <scope>NUCLEOTIDE SEQUENCE</scope>
    <source>
        <strain evidence="3">AGMB 02131</strain>
    </source>
</reference>
<sequence>MAHQQNIGNKEIHIEKTPESAFWWEGINNHKLYVQSCSDCEKHWFPAMQRCPYCASTNWKWEKASGLGKVYSWVGIHRAFDPAFSDDVPYTILTVQLTEGPRVLGRFIPSEECVNLYAGMPVKAVYYKRGSQTYLGFSKA</sequence>
<dbReference type="RefSeq" id="WP_190996849.1">
    <property type="nucleotide sequence ID" value="NZ_JACXSI010000005.1"/>
</dbReference>
<accession>A0A927HA92</accession>
<dbReference type="EMBL" id="JACXSI010000005">
    <property type="protein sequence ID" value="MBD3107302.1"/>
    <property type="molecule type" value="Genomic_DNA"/>
</dbReference>
<keyword evidence="4" id="KW-1185">Reference proteome</keyword>
<dbReference type="InterPro" id="IPR002878">
    <property type="entry name" value="ChsH2_C"/>
</dbReference>
<dbReference type="PANTHER" id="PTHR34075">
    <property type="entry name" value="BLR3430 PROTEIN"/>
    <property type="match status" value="1"/>
</dbReference>